<comment type="caution">
    <text evidence="2">The sequence shown here is derived from an EMBL/GenBank/DDBJ whole genome shotgun (WGS) entry which is preliminary data.</text>
</comment>
<dbReference type="RefSeq" id="WP_347705575.1">
    <property type="nucleotide sequence ID" value="NZ_JBDPZD010000004.1"/>
</dbReference>
<dbReference type="EMBL" id="JBDPZD010000004">
    <property type="protein sequence ID" value="MEO3692760.1"/>
    <property type="molecule type" value="Genomic_DNA"/>
</dbReference>
<evidence type="ECO:0000313" key="3">
    <source>
        <dbReference type="Proteomes" id="UP001495147"/>
    </source>
</evidence>
<keyword evidence="3" id="KW-1185">Reference proteome</keyword>
<reference evidence="2 3" key="1">
    <citation type="submission" date="2024-05" db="EMBL/GenBank/DDBJ databases">
        <title>Roseateles sp. DJS-2-20 16S ribosomal RNA gene Genome sequencing and assembly.</title>
        <authorList>
            <person name="Woo H."/>
        </authorList>
    </citation>
    <scope>NUCLEOTIDE SEQUENCE [LARGE SCALE GENOMIC DNA]</scope>
    <source>
        <strain evidence="2 3">DJS-2-20</strain>
    </source>
</reference>
<dbReference type="Pfam" id="PF08818">
    <property type="entry name" value="DUF1801"/>
    <property type="match status" value="1"/>
</dbReference>
<accession>A0ABV0G4Z4</accession>
<proteinExistence type="predicted"/>
<evidence type="ECO:0000313" key="2">
    <source>
        <dbReference type="EMBL" id="MEO3692760.1"/>
    </source>
</evidence>
<gene>
    <name evidence="2" type="ORF">ABDJ85_14875</name>
</gene>
<dbReference type="Gene3D" id="3.90.1150.200">
    <property type="match status" value="1"/>
</dbReference>
<dbReference type="InterPro" id="IPR014922">
    <property type="entry name" value="YdhG-like"/>
</dbReference>
<dbReference type="Proteomes" id="UP001495147">
    <property type="component" value="Unassembled WGS sequence"/>
</dbReference>
<organism evidence="2 3">
    <name type="scientific">Roseateles paludis</name>
    <dbReference type="NCBI Taxonomy" id="3145238"/>
    <lineage>
        <taxon>Bacteria</taxon>
        <taxon>Pseudomonadati</taxon>
        <taxon>Pseudomonadota</taxon>
        <taxon>Betaproteobacteria</taxon>
        <taxon>Burkholderiales</taxon>
        <taxon>Sphaerotilaceae</taxon>
        <taxon>Roseateles</taxon>
    </lineage>
</organism>
<evidence type="ECO:0000259" key="1">
    <source>
        <dbReference type="Pfam" id="PF08818"/>
    </source>
</evidence>
<feature type="domain" description="YdhG-like" evidence="1">
    <location>
        <begin position="23"/>
        <end position="114"/>
    </location>
</feature>
<sequence length="121" mass="12823">MSTAPDGAAAVDAYIASFAPEVQAVLSAVRQAVRAAAPQAEERISYRMPALFQRGAVVYYGAFKQHLGLYPPVVATDAALLARAAPYAGPKGNLQFPYADPLPLDLIANVVRARLKANLAR</sequence>
<name>A0ABV0G4Z4_9BURK</name>
<protein>
    <submittedName>
        <fullName evidence="2">DUF1801 domain-containing protein</fullName>
    </submittedName>
</protein>
<dbReference type="SUPFAM" id="SSF159888">
    <property type="entry name" value="YdhG-like"/>
    <property type="match status" value="1"/>
</dbReference>